<dbReference type="Proteomes" id="UP000318102">
    <property type="component" value="Unassembled WGS sequence"/>
</dbReference>
<dbReference type="AlphaFoldDB" id="A0A559IPJ8"/>
<evidence type="ECO:0000256" key="3">
    <source>
        <dbReference type="ARBA" id="ARBA00022475"/>
    </source>
</evidence>
<evidence type="ECO:0000256" key="8">
    <source>
        <dbReference type="SAM" id="Phobius"/>
    </source>
</evidence>
<dbReference type="PANTHER" id="PTHR30561">
    <property type="entry name" value="SMR FAMILY PROTON-DEPENDENT DRUG EFFLUX TRANSPORTER SUGE"/>
    <property type="match status" value="1"/>
</dbReference>
<sequence length="104" mass="11286">MAWLILITAGLFEVAGVLAIKRVTTHRNWQSYLMLAVAFGLSFSMLSYAMKSISMGTAYAIWTGIGTAGSAVLGMTLFKEQKDWKRILCIAVIIASVIGLKLLA</sequence>
<dbReference type="PANTHER" id="PTHR30561:SF0">
    <property type="entry name" value="GUANIDINIUM EXPORTER"/>
    <property type="match status" value="1"/>
</dbReference>
<feature type="transmembrane region" description="Helical" evidence="8">
    <location>
        <begin position="57"/>
        <end position="78"/>
    </location>
</feature>
<dbReference type="RefSeq" id="WP_144992126.1">
    <property type="nucleotide sequence ID" value="NZ_VNJK01000002.1"/>
</dbReference>
<keyword evidence="2" id="KW-0813">Transport</keyword>
<reference evidence="9 10" key="1">
    <citation type="submission" date="2019-07" db="EMBL/GenBank/DDBJ databases">
        <authorList>
            <person name="Kim J."/>
        </authorList>
    </citation>
    <scope>NUCLEOTIDE SEQUENCE [LARGE SCALE GENOMIC DNA]</scope>
    <source>
        <strain evidence="9 10">N4</strain>
    </source>
</reference>
<evidence type="ECO:0000256" key="5">
    <source>
        <dbReference type="ARBA" id="ARBA00022989"/>
    </source>
</evidence>
<evidence type="ECO:0000256" key="1">
    <source>
        <dbReference type="ARBA" id="ARBA00004651"/>
    </source>
</evidence>
<evidence type="ECO:0000256" key="6">
    <source>
        <dbReference type="ARBA" id="ARBA00023136"/>
    </source>
</evidence>
<evidence type="ECO:0000313" key="9">
    <source>
        <dbReference type="EMBL" id="TVX89536.1"/>
    </source>
</evidence>
<feature type="transmembrane region" description="Helical" evidence="8">
    <location>
        <begin position="84"/>
        <end position="103"/>
    </location>
</feature>
<dbReference type="InterPro" id="IPR045324">
    <property type="entry name" value="Small_multidrug_res"/>
</dbReference>
<comment type="subcellular location">
    <subcellularLocation>
        <location evidence="1 7">Cell membrane</location>
        <topology evidence="1 7">Multi-pass membrane protein</topology>
    </subcellularLocation>
</comment>
<dbReference type="InterPro" id="IPR000390">
    <property type="entry name" value="Small_drug/metabolite_transptr"/>
</dbReference>
<gene>
    <name evidence="9" type="ORF">FPZ44_17305</name>
</gene>
<accession>A0A559IPJ8</accession>
<dbReference type="Gene3D" id="1.10.3730.20">
    <property type="match status" value="1"/>
</dbReference>
<dbReference type="GO" id="GO:0022857">
    <property type="term" value="F:transmembrane transporter activity"/>
    <property type="evidence" value="ECO:0007669"/>
    <property type="project" value="InterPro"/>
</dbReference>
<dbReference type="GO" id="GO:0005886">
    <property type="term" value="C:plasma membrane"/>
    <property type="evidence" value="ECO:0007669"/>
    <property type="project" value="UniProtKB-SubCell"/>
</dbReference>
<proteinExistence type="inferred from homology"/>
<keyword evidence="3" id="KW-1003">Cell membrane</keyword>
<evidence type="ECO:0000313" key="10">
    <source>
        <dbReference type="Proteomes" id="UP000318102"/>
    </source>
</evidence>
<comment type="caution">
    <text evidence="9">The sequence shown here is derived from an EMBL/GenBank/DDBJ whole genome shotgun (WGS) entry which is preliminary data.</text>
</comment>
<dbReference type="OrthoDB" id="21828at2"/>
<organism evidence="9 10">
    <name type="scientific">Paenibacillus agilis</name>
    <dbReference type="NCBI Taxonomy" id="3020863"/>
    <lineage>
        <taxon>Bacteria</taxon>
        <taxon>Bacillati</taxon>
        <taxon>Bacillota</taxon>
        <taxon>Bacilli</taxon>
        <taxon>Bacillales</taxon>
        <taxon>Paenibacillaceae</taxon>
        <taxon>Paenibacillus</taxon>
    </lineage>
</organism>
<keyword evidence="5 8" id="KW-1133">Transmembrane helix</keyword>
<evidence type="ECO:0000256" key="4">
    <source>
        <dbReference type="ARBA" id="ARBA00022692"/>
    </source>
</evidence>
<evidence type="ECO:0000256" key="7">
    <source>
        <dbReference type="RuleBase" id="RU003942"/>
    </source>
</evidence>
<dbReference type="InterPro" id="IPR037185">
    <property type="entry name" value="EmrE-like"/>
</dbReference>
<dbReference type="FunFam" id="1.10.3730.20:FF:000001">
    <property type="entry name" value="Quaternary ammonium compound resistance transporter SugE"/>
    <property type="match status" value="1"/>
</dbReference>
<dbReference type="EMBL" id="VNJK01000002">
    <property type="protein sequence ID" value="TVX89536.1"/>
    <property type="molecule type" value="Genomic_DNA"/>
</dbReference>
<dbReference type="SUPFAM" id="SSF103481">
    <property type="entry name" value="Multidrug resistance efflux transporter EmrE"/>
    <property type="match status" value="1"/>
</dbReference>
<evidence type="ECO:0000256" key="2">
    <source>
        <dbReference type="ARBA" id="ARBA00022448"/>
    </source>
</evidence>
<name>A0A559IPJ8_9BACL</name>
<keyword evidence="4 7" id="KW-0812">Transmembrane</keyword>
<dbReference type="Pfam" id="PF00893">
    <property type="entry name" value="Multi_Drug_Res"/>
    <property type="match status" value="1"/>
</dbReference>
<feature type="transmembrane region" description="Helical" evidence="8">
    <location>
        <begin position="29"/>
        <end position="50"/>
    </location>
</feature>
<keyword evidence="10" id="KW-1185">Reference proteome</keyword>
<comment type="similarity">
    <text evidence="7">Belongs to the drug/metabolite transporter (DMT) superfamily. Small multidrug resistance (SMR) (TC 2.A.7.1) family.</text>
</comment>
<protein>
    <submittedName>
        <fullName evidence="9">Multidrug efflux SMR transporter</fullName>
    </submittedName>
</protein>
<keyword evidence="6 8" id="KW-0472">Membrane</keyword>